<gene>
    <name evidence="5" type="ORF">AAC385_12845</name>
</gene>
<dbReference type="EMBL" id="JBCAMI010000009">
    <property type="protein sequence ID" value="MEL4081752.1"/>
    <property type="molecule type" value="Genomic_DNA"/>
</dbReference>
<feature type="domain" description="HTH tetR-type" evidence="4">
    <location>
        <begin position="31"/>
        <end position="91"/>
    </location>
</feature>
<dbReference type="PANTHER" id="PTHR30055:SF235">
    <property type="entry name" value="TRANSCRIPTIONAL REGULATORY PROTEIN"/>
    <property type="match status" value="1"/>
</dbReference>
<feature type="DNA-binding region" description="H-T-H motif" evidence="2">
    <location>
        <begin position="54"/>
        <end position="73"/>
    </location>
</feature>
<dbReference type="InterPro" id="IPR009057">
    <property type="entry name" value="Homeodomain-like_sf"/>
</dbReference>
<accession>A0ABU9KPG1</accession>
<organism evidence="5 6">
    <name type="scientific">Arthrobacter nanjingensis</name>
    <dbReference type="NCBI Taxonomy" id="1387716"/>
    <lineage>
        <taxon>Bacteria</taxon>
        <taxon>Bacillati</taxon>
        <taxon>Actinomycetota</taxon>
        <taxon>Actinomycetes</taxon>
        <taxon>Micrococcales</taxon>
        <taxon>Micrococcaceae</taxon>
        <taxon>Arthrobacter</taxon>
    </lineage>
</organism>
<dbReference type="InterPro" id="IPR036271">
    <property type="entry name" value="Tet_transcr_reg_TetR-rel_C_sf"/>
</dbReference>
<dbReference type="InterPro" id="IPR050109">
    <property type="entry name" value="HTH-type_TetR-like_transc_reg"/>
</dbReference>
<dbReference type="InterPro" id="IPR041678">
    <property type="entry name" value="TetR_C_16"/>
</dbReference>
<evidence type="ECO:0000259" key="4">
    <source>
        <dbReference type="PROSITE" id="PS50977"/>
    </source>
</evidence>
<keyword evidence="1 2" id="KW-0238">DNA-binding</keyword>
<dbReference type="InterPro" id="IPR001647">
    <property type="entry name" value="HTH_TetR"/>
</dbReference>
<dbReference type="Proteomes" id="UP001388406">
    <property type="component" value="Unassembled WGS sequence"/>
</dbReference>
<keyword evidence="6" id="KW-1185">Reference proteome</keyword>
<dbReference type="PRINTS" id="PR00455">
    <property type="entry name" value="HTHTETR"/>
</dbReference>
<dbReference type="Pfam" id="PF00440">
    <property type="entry name" value="TetR_N"/>
    <property type="match status" value="1"/>
</dbReference>
<dbReference type="Gene3D" id="1.10.10.60">
    <property type="entry name" value="Homeodomain-like"/>
    <property type="match status" value="1"/>
</dbReference>
<evidence type="ECO:0000256" key="2">
    <source>
        <dbReference type="PROSITE-ProRule" id="PRU00335"/>
    </source>
</evidence>
<comment type="caution">
    <text evidence="5">The sequence shown here is derived from an EMBL/GenBank/DDBJ whole genome shotgun (WGS) entry which is preliminary data.</text>
</comment>
<dbReference type="Gene3D" id="1.10.357.10">
    <property type="entry name" value="Tetracycline Repressor, domain 2"/>
    <property type="match status" value="1"/>
</dbReference>
<protein>
    <submittedName>
        <fullName evidence="5">TetR family transcriptional regulator</fullName>
    </submittedName>
</protein>
<reference evidence="5 6" key="1">
    <citation type="submission" date="2024-04" db="EMBL/GenBank/DDBJ databases">
        <title>Arthrobacter nanjingensis.</title>
        <authorList>
            <person name="Park M."/>
        </authorList>
    </citation>
    <scope>NUCLEOTIDE SEQUENCE [LARGE SCALE GENOMIC DNA]</scope>
    <source>
        <strain evidence="5 6">A33</strain>
    </source>
</reference>
<dbReference type="SUPFAM" id="SSF48498">
    <property type="entry name" value="Tetracyclin repressor-like, C-terminal domain"/>
    <property type="match status" value="1"/>
</dbReference>
<evidence type="ECO:0000256" key="1">
    <source>
        <dbReference type="ARBA" id="ARBA00023125"/>
    </source>
</evidence>
<feature type="region of interest" description="Disordered" evidence="3">
    <location>
        <begin position="1"/>
        <end position="34"/>
    </location>
</feature>
<evidence type="ECO:0000313" key="6">
    <source>
        <dbReference type="Proteomes" id="UP001388406"/>
    </source>
</evidence>
<dbReference type="PANTHER" id="PTHR30055">
    <property type="entry name" value="HTH-TYPE TRANSCRIPTIONAL REGULATOR RUTR"/>
    <property type="match status" value="1"/>
</dbReference>
<proteinExistence type="predicted"/>
<name>A0ABU9KPG1_9MICC</name>
<evidence type="ECO:0000256" key="3">
    <source>
        <dbReference type="SAM" id="MobiDB-lite"/>
    </source>
</evidence>
<dbReference type="Pfam" id="PF17920">
    <property type="entry name" value="TetR_C_16"/>
    <property type="match status" value="1"/>
</dbReference>
<evidence type="ECO:0000313" key="5">
    <source>
        <dbReference type="EMBL" id="MEL4081752.1"/>
    </source>
</evidence>
<dbReference type="PROSITE" id="PS50977">
    <property type="entry name" value="HTH_TETR_2"/>
    <property type="match status" value="1"/>
</dbReference>
<sequence length="219" mass="23708">MSAAGTSGHDDGATAGSPPSRRRRGRRSGGEDSRERILSAAQRLFAEHGFDGTSLRQVACEASVDPALVHHYFDGKEELFARSIELPADPVEVLSGVVSQDPAVRSEEIVRAVLRIWEGPAQHRMVAFLRGTLGSRTRTAMLREVVSRTILARVMTGMPGSQEELALRGNLVATQIVGLMLARYVVRLEPLASASSEDVVRLIAPAVRRYLSDPLESPG</sequence>
<dbReference type="SUPFAM" id="SSF46689">
    <property type="entry name" value="Homeodomain-like"/>
    <property type="match status" value="1"/>
</dbReference>
<dbReference type="RefSeq" id="WP_342006926.1">
    <property type="nucleotide sequence ID" value="NZ_JBCAMI010000009.1"/>
</dbReference>